<dbReference type="Proteomes" id="UP000331127">
    <property type="component" value="Unassembled WGS sequence"/>
</dbReference>
<reference evidence="2 3" key="1">
    <citation type="submission" date="2019-10" db="EMBL/GenBank/DDBJ databases">
        <title>Whole genome shotgun sequence of Acrocarpospora macrocephala NBRC 16266.</title>
        <authorList>
            <person name="Ichikawa N."/>
            <person name="Kimura A."/>
            <person name="Kitahashi Y."/>
            <person name="Komaki H."/>
            <person name="Oguchi A."/>
        </authorList>
    </citation>
    <scope>NUCLEOTIDE SEQUENCE [LARGE SCALE GENOMIC DNA]</scope>
    <source>
        <strain evidence="2 3">NBRC 16266</strain>
    </source>
</reference>
<dbReference type="InterPro" id="IPR012338">
    <property type="entry name" value="Beta-lactam/transpept-like"/>
</dbReference>
<evidence type="ECO:0000259" key="1">
    <source>
        <dbReference type="Pfam" id="PF00144"/>
    </source>
</evidence>
<keyword evidence="2" id="KW-0378">Hydrolase</keyword>
<feature type="domain" description="Beta-lactamase-related" evidence="1">
    <location>
        <begin position="90"/>
        <end position="380"/>
    </location>
</feature>
<dbReference type="InterPro" id="IPR050789">
    <property type="entry name" value="Diverse_Enzym_Activities"/>
</dbReference>
<gene>
    <name evidence="2" type="ORF">Amac_024260</name>
</gene>
<evidence type="ECO:0000313" key="3">
    <source>
        <dbReference type="Proteomes" id="UP000331127"/>
    </source>
</evidence>
<organism evidence="2 3">
    <name type="scientific">Acrocarpospora macrocephala</name>
    <dbReference type="NCBI Taxonomy" id="150177"/>
    <lineage>
        <taxon>Bacteria</taxon>
        <taxon>Bacillati</taxon>
        <taxon>Actinomycetota</taxon>
        <taxon>Actinomycetes</taxon>
        <taxon>Streptosporangiales</taxon>
        <taxon>Streptosporangiaceae</taxon>
        <taxon>Acrocarpospora</taxon>
    </lineage>
</organism>
<sequence>MASVIAPHVADGGVVGAPDLMRGTPSPAHRLVTLDNWRRPPFNRWSFQHVRELMPSVAISRGTGPVWELPSKPADVLGSGAGSVREIVDRTYTDALVVLRDGEIIAEEYYQGMDSATKHLCMSVSKSLTSTLFGAAVGKGLIDPEALVTDTLPELGDTSYAGARWRHMLDMRTGTARLGDELYDQELQITGWQPITDTSLVPDIWPVYTGLPNVKEHGSEYDYRSFLTCLLGWGAERAAGMRHGELFSAWLWSLLGAEHEAEMTVDGHGNALSDVGLSATPRDLARFGELMRRGGLSGTGERVVPDSWVRDIVTPDPDSIDVFGQRGHFYLPLDGAYYRNQWWVAREGTRGGVYYASGIYGQMIMVHEPARMVVVKHSTWPEHWIDEFAQATIQGFIALGDQLAAE</sequence>
<comment type="caution">
    <text evidence="2">The sequence shown here is derived from an EMBL/GenBank/DDBJ whole genome shotgun (WGS) entry which is preliminary data.</text>
</comment>
<name>A0A5M3WKC0_9ACTN</name>
<keyword evidence="3" id="KW-1185">Reference proteome</keyword>
<proteinExistence type="predicted"/>
<protein>
    <submittedName>
        <fullName evidence="2">6-aminohexanoate-dimer hydrolase</fullName>
    </submittedName>
</protein>
<dbReference type="AlphaFoldDB" id="A0A5M3WKC0"/>
<dbReference type="Pfam" id="PF00144">
    <property type="entry name" value="Beta-lactamase"/>
    <property type="match status" value="1"/>
</dbReference>
<evidence type="ECO:0000313" key="2">
    <source>
        <dbReference type="EMBL" id="GES08830.1"/>
    </source>
</evidence>
<dbReference type="GO" id="GO:0016787">
    <property type="term" value="F:hydrolase activity"/>
    <property type="evidence" value="ECO:0007669"/>
    <property type="project" value="UniProtKB-KW"/>
</dbReference>
<dbReference type="PANTHER" id="PTHR43283">
    <property type="entry name" value="BETA-LACTAMASE-RELATED"/>
    <property type="match status" value="1"/>
</dbReference>
<dbReference type="EMBL" id="BLAE01000012">
    <property type="protein sequence ID" value="GES08830.1"/>
    <property type="molecule type" value="Genomic_DNA"/>
</dbReference>
<dbReference type="SUPFAM" id="SSF56601">
    <property type="entry name" value="beta-lactamase/transpeptidase-like"/>
    <property type="match status" value="1"/>
</dbReference>
<dbReference type="Gene3D" id="3.40.710.10">
    <property type="entry name" value="DD-peptidase/beta-lactamase superfamily"/>
    <property type="match status" value="1"/>
</dbReference>
<accession>A0A5M3WKC0</accession>
<dbReference type="InterPro" id="IPR001466">
    <property type="entry name" value="Beta-lactam-related"/>
</dbReference>
<dbReference type="RefSeq" id="WP_170322450.1">
    <property type="nucleotide sequence ID" value="NZ_BAAAHL010000060.1"/>
</dbReference>
<dbReference type="PANTHER" id="PTHR43283:SF7">
    <property type="entry name" value="BETA-LACTAMASE-RELATED DOMAIN-CONTAINING PROTEIN"/>
    <property type="match status" value="1"/>
</dbReference>